<protein>
    <submittedName>
        <fullName evidence="2">Uncharacterized protein</fullName>
    </submittedName>
</protein>
<dbReference type="EMBL" id="AP022871">
    <property type="protein sequence ID" value="BCB89058.1"/>
    <property type="molecule type" value="Genomic_DNA"/>
</dbReference>
<dbReference type="KEGG" id="psuu:Psuf_063710"/>
<dbReference type="AlphaFoldDB" id="A0A6F8YSZ6"/>
<name>A0A6F8YSZ6_9ACTN</name>
<evidence type="ECO:0000313" key="3">
    <source>
        <dbReference type="Proteomes" id="UP000503011"/>
    </source>
</evidence>
<feature type="region of interest" description="Disordered" evidence="1">
    <location>
        <begin position="87"/>
        <end position="129"/>
    </location>
</feature>
<gene>
    <name evidence="2" type="ORF">Psuf_063710</name>
</gene>
<organism evidence="2 3">
    <name type="scientific">Phytohabitans suffuscus</name>
    <dbReference type="NCBI Taxonomy" id="624315"/>
    <lineage>
        <taxon>Bacteria</taxon>
        <taxon>Bacillati</taxon>
        <taxon>Actinomycetota</taxon>
        <taxon>Actinomycetes</taxon>
        <taxon>Micromonosporales</taxon>
        <taxon>Micromonosporaceae</taxon>
    </lineage>
</organism>
<sequence>MLVDVEAGADHRALGEIAVDVAAEERGASSSGADQIASVAMSCFGLGRSPVSARTRCPRRHQAAISMTRPVYATTIPHPGWRRRIASPNGTCAGSAPAARPPTARRTEPPKPSARQLVNTGAGCQRMVS</sequence>
<dbReference type="Proteomes" id="UP000503011">
    <property type="component" value="Chromosome"/>
</dbReference>
<reference evidence="2 3" key="1">
    <citation type="submission" date="2020-03" db="EMBL/GenBank/DDBJ databases">
        <title>Whole genome shotgun sequence of Phytohabitans suffuscus NBRC 105367.</title>
        <authorList>
            <person name="Komaki H."/>
            <person name="Tamura T."/>
        </authorList>
    </citation>
    <scope>NUCLEOTIDE SEQUENCE [LARGE SCALE GENOMIC DNA]</scope>
    <source>
        <strain evidence="2 3">NBRC 105367</strain>
    </source>
</reference>
<accession>A0A6F8YSZ6</accession>
<evidence type="ECO:0000313" key="2">
    <source>
        <dbReference type="EMBL" id="BCB89058.1"/>
    </source>
</evidence>
<reference evidence="2 3" key="2">
    <citation type="submission" date="2020-03" db="EMBL/GenBank/DDBJ databases">
        <authorList>
            <person name="Ichikawa N."/>
            <person name="Kimura A."/>
            <person name="Kitahashi Y."/>
            <person name="Uohara A."/>
        </authorList>
    </citation>
    <scope>NUCLEOTIDE SEQUENCE [LARGE SCALE GENOMIC DNA]</scope>
    <source>
        <strain evidence="2 3">NBRC 105367</strain>
    </source>
</reference>
<proteinExistence type="predicted"/>
<evidence type="ECO:0000256" key="1">
    <source>
        <dbReference type="SAM" id="MobiDB-lite"/>
    </source>
</evidence>
<keyword evidence="3" id="KW-1185">Reference proteome</keyword>